<dbReference type="Gene3D" id="2.40.33.20">
    <property type="entry name" value="PK beta-barrel domain-like"/>
    <property type="match status" value="1"/>
</dbReference>
<evidence type="ECO:0000259" key="1">
    <source>
        <dbReference type="PROSITE" id="PS51340"/>
    </source>
</evidence>
<dbReference type="AlphaFoldDB" id="A0AAW7IAT9"/>
<dbReference type="Proteomes" id="UP001234602">
    <property type="component" value="Unassembled WGS sequence"/>
</dbReference>
<dbReference type="InterPro" id="IPR052716">
    <property type="entry name" value="MOSC_domain"/>
</dbReference>
<dbReference type="EMBL" id="JAUCEY010000008">
    <property type="protein sequence ID" value="MDM5451589.1"/>
    <property type="molecule type" value="Genomic_DNA"/>
</dbReference>
<protein>
    <submittedName>
        <fullName evidence="2">MOSC domain-containing protein</fullName>
    </submittedName>
</protein>
<dbReference type="InterPro" id="IPR005302">
    <property type="entry name" value="MoCF_Sase_C"/>
</dbReference>
<dbReference type="SUPFAM" id="SSF50800">
    <property type="entry name" value="PK beta-barrel domain-like"/>
    <property type="match status" value="1"/>
</dbReference>
<dbReference type="PANTHER" id="PTHR36930:SF1">
    <property type="entry name" value="MOSC DOMAIN-CONTAINING PROTEIN"/>
    <property type="match status" value="1"/>
</dbReference>
<evidence type="ECO:0000313" key="3">
    <source>
        <dbReference type="Proteomes" id="UP001234602"/>
    </source>
</evidence>
<dbReference type="GO" id="GO:0003824">
    <property type="term" value="F:catalytic activity"/>
    <property type="evidence" value="ECO:0007669"/>
    <property type="project" value="InterPro"/>
</dbReference>
<dbReference type="RefSeq" id="WP_289319428.1">
    <property type="nucleotide sequence ID" value="NZ_JAUCEY010000008.1"/>
</dbReference>
<dbReference type="PROSITE" id="PS51340">
    <property type="entry name" value="MOSC"/>
    <property type="match status" value="1"/>
</dbReference>
<dbReference type="PANTHER" id="PTHR36930">
    <property type="entry name" value="METAL-SULFUR CLUSTER BIOSYNTHESIS PROTEINS YUAD-RELATED"/>
    <property type="match status" value="1"/>
</dbReference>
<reference evidence="2" key="1">
    <citation type="submission" date="2023-06" db="EMBL/GenBank/DDBJ databases">
        <title>Comparative genomics of Bacillaceae isolates and their secondary metabolite potential.</title>
        <authorList>
            <person name="Song L."/>
            <person name="Nielsen L.J."/>
            <person name="Mohite O."/>
            <person name="Xu X."/>
            <person name="Weber T."/>
            <person name="Kovacs A.T."/>
        </authorList>
    </citation>
    <scope>NUCLEOTIDE SEQUENCE</scope>
    <source>
        <strain evidence="2">D8_B_37</strain>
    </source>
</reference>
<dbReference type="Pfam" id="PF03476">
    <property type="entry name" value="MOSC_N"/>
    <property type="match status" value="1"/>
</dbReference>
<organism evidence="2 3">
    <name type="scientific">Peribacillus simplex</name>
    <dbReference type="NCBI Taxonomy" id="1478"/>
    <lineage>
        <taxon>Bacteria</taxon>
        <taxon>Bacillati</taxon>
        <taxon>Bacillota</taxon>
        <taxon>Bacilli</taxon>
        <taxon>Bacillales</taxon>
        <taxon>Bacillaceae</taxon>
        <taxon>Peribacillus</taxon>
    </lineage>
</organism>
<dbReference type="GO" id="GO:0030170">
    <property type="term" value="F:pyridoxal phosphate binding"/>
    <property type="evidence" value="ECO:0007669"/>
    <property type="project" value="InterPro"/>
</dbReference>
<evidence type="ECO:0000313" key="2">
    <source>
        <dbReference type="EMBL" id="MDM5451589.1"/>
    </source>
</evidence>
<proteinExistence type="predicted"/>
<gene>
    <name evidence="2" type="ORF">QUF89_05015</name>
</gene>
<dbReference type="InterPro" id="IPR011037">
    <property type="entry name" value="Pyrv_Knase-like_insert_dom_sf"/>
</dbReference>
<name>A0AAW7IAT9_9BACI</name>
<accession>A0AAW7IAT9</accession>
<sequence length="239" mass="27345">MLVGHIQEITRHPVKSFTGEQVQKTKVMDYGLYGDRSHAFKDKHGKFLTITQVPEMVRYQAVFSGEETLEQYPEIKVKTPSGNVLAWGEEAFKEEMEQLLKQEATSVVYPPAHIPFGAIEEENILLVSDASIGELKKLWGKEVDGRRFRQNLVLSLVDKTPFLEERWFGKRILIGNDVELEIKRHCERCMIITVNPSDSQRDPSLLKTVVKERNNHFGVYASVIRTGEISLGDQVFLKD</sequence>
<dbReference type="GO" id="GO:0030151">
    <property type="term" value="F:molybdenum ion binding"/>
    <property type="evidence" value="ECO:0007669"/>
    <property type="project" value="InterPro"/>
</dbReference>
<dbReference type="Pfam" id="PF03473">
    <property type="entry name" value="MOSC"/>
    <property type="match status" value="1"/>
</dbReference>
<comment type="caution">
    <text evidence="2">The sequence shown here is derived from an EMBL/GenBank/DDBJ whole genome shotgun (WGS) entry which is preliminary data.</text>
</comment>
<feature type="domain" description="MOSC" evidence="1">
    <location>
        <begin position="89"/>
        <end position="238"/>
    </location>
</feature>
<dbReference type="InterPro" id="IPR005303">
    <property type="entry name" value="MOCOS_middle"/>
</dbReference>